<proteinExistence type="predicted"/>
<reference evidence="1" key="1">
    <citation type="submission" date="2019-03" db="EMBL/GenBank/DDBJ databases">
        <title>Single cell metagenomics reveals metabolic interactions within the superorganism composed of flagellate Streblomastix strix and complex community of Bacteroidetes bacteria on its surface.</title>
        <authorList>
            <person name="Treitli S.C."/>
            <person name="Kolisko M."/>
            <person name="Husnik F."/>
            <person name="Keeling P."/>
            <person name="Hampl V."/>
        </authorList>
    </citation>
    <scope>NUCLEOTIDE SEQUENCE</scope>
    <source>
        <strain evidence="1">STM</strain>
    </source>
</reference>
<sequence>NNDSAECGLMYANNEVCYPATLVVGDLIKALKSGKYDVSQTAIIITQTGGQCRASNYIALIKKGILEAGYPGVPVVSLAIGDSMVNEQQGFTINWRKIMPMAMAAILFSDCIAKFYHASAVREKNKGEARQLRQHYLDEAGRIISTNKASALYKLVETAAKHFDEIIIPTDNLPKVGLVGEIYLKFNGFANKNVAEWLIERKIEVMPPLLTGFFTQVFVNRKENLRTHIEKAGTPQFIYDLFHKLVQRKIEKVNKLASAFRYFTPITNIFKEAEHGKEIITLSAQFGEGWLLPAEIVSFAKEGTNNVISLQPFGCIANHIVSKGIEKKIKTLYPQMNLLSLDYDSGVSEVNIINRLLLLTNSLK</sequence>
<dbReference type="EMBL" id="SNRY01004651">
    <property type="protein sequence ID" value="KAA6317064.1"/>
    <property type="molecule type" value="Genomic_DNA"/>
</dbReference>
<evidence type="ECO:0000313" key="1">
    <source>
        <dbReference type="EMBL" id="KAA6317064.1"/>
    </source>
</evidence>
<gene>
    <name evidence="1" type="ORF">EZS27_032723</name>
</gene>
<dbReference type="PANTHER" id="PTHR32329">
    <property type="entry name" value="BIFUNCTIONAL PROTEIN [INCLUDES 2-HYDROXYACYL-COA DEHYDRATASE (N-TER) AND ITS ACTIVATOR DOMAIN (C_TERM)-RELATED"/>
    <property type="match status" value="1"/>
</dbReference>
<dbReference type="EC" id="3.-.-.-" evidence="1"/>
<dbReference type="GO" id="GO:0016787">
    <property type="term" value="F:hydrolase activity"/>
    <property type="evidence" value="ECO:0007669"/>
    <property type="project" value="UniProtKB-KW"/>
</dbReference>
<dbReference type="InterPro" id="IPR051805">
    <property type="entry name" value="Dehydratase_Activator_Redct"/>
</dbReference>
<organism evidence="1">
    <name type="scientific">termite gut metagenome</name>
    <dbReference type="NCBI Taxonomy" id="433724"/>
    <lineage>
        <taxon>unclassified sequences</taxon>
        <taxon>metagenomes</taxon>
        <taxon>organismal metagenomes</taxon>
    </lineage>
</organism>
<feature type="non-terminal residue" evidence="1">
    <location>
        <position position="1"/>
    </location>
</feature>
<name>A0A5J4Q840_9ZZZZ</name>
<keyword evidence="1" id="KW-0378">Hydrolase</keyword>
<dbReference type="AlphaFoldDB" id="A0A5J4Q840"/>
<comment type="caution">
    <text evidence="1">The sequence shown here is derived from an EMBL/GenBank/DDBJ whole genome shotgun (WGS) entry which is preliminary data.</text>
</comment>
<dbReference type="PANTHER" id="PTHR32329:SF4">
    <property type="entry name" value="ACTIVATOR OF 2-HYDROXYACYL-COA DEHYDRATASE"/>
    <property type="match status" value="1"/>
</dbReference>
<protein>
    <submittedName>
        <fullName evidence="1">2-hydroxyisocaproyl-CoA dehydratase activator</fullName>
        <ecNumber evidence="1">3.-.-.-</ecNumber>
    </submittedName>
</protein>
<accession>A0A5J4Q840</accession>